<evidence type="ECO:0000259" key="5">
    <source>
        <dbReference type="PROSITE" id="PS50048"/>
    </source>
</evidence>
<dbReference type="SUPFAM" id="SSF57701">
    <property type="entry name" value="Zn2/Cys6 DNA-binding domain"/>
    <property type="match status" value="1"/>
</dbReference>
<feature type="domain" description="Zn(2)-C6 fungal-type" evidence="5">
    <location>
        <begin position="59"/>
        <end position="90"/>
    </location>
</feature>
<evidence type="ECO:0000256" key="3">
    <source>
        <dbReference type="ARBA" id="ARBA00023242"/>
    </source>
</evidence>
<keyword evidence="7" id="KW-1185">Reference proteome</keyword>
<sequence length="717" mass="77491">MSAPAADLPTGGGASSPESTTASKGKRKANGDDDEWAGGGGAEGGDAASKKRRNRKPVTCAQCRRRKLKCDRGYPCGACRDRQEGHLCEWEGAIRLPQPHLTRDAEAQELRVQLDRLEQLIGGITGAAGAAAGGTPREGGALSGVAEENAAEALGLLAANTSTDGERKSVAVSAAHRAHILAVAPTVQHLVQLLPPKRELDALIMHFLSSELSFFPIVHEPSFRARVHEAQYATLAGQPMLLALFFAIATLEMGWQLTEVGIAKKARTDKELAAKRFFESSMEALRMGGYMEAPNLDVVRTLLTLHRYAEQQSDARTSSLLSQAVLAAQLVGLNREPSTAGVVLSHIEVEERRRLWRIIICLDWLDTSGRPCLVTHSQFDTREPTNAFDANITDDGVLASAQFDFTPSLYTVTLTQLAYVGHSIKEYIYAVKAPSLPTWKVIVDQNATLARLKASLPVLKLDGDSVVPLEAKNFATDRLRVFLHMAVLQLVVRLNRPFLSRGFADQRLAEGRLACINAAHGLMSLWLGYPDSHAMSRFHVPLFHCLNGLVIAALDLFQDPLGAHADKHRRLVARVSMRLEARDHKSDLVVEVLGIVEALQRHSLTSDLGGEHLPAFDYGPLSPSTVFSRSLPLALTADPFVPFARAERERVAASLAAGGDEAASTAAAQGELAGLWDALADEYGAVYAAPDAREWGELVRAQQSGGKPWEAGVDILA</sequence>
<dbReference type="GO" id="GO:0008270">
    <property type="term" value="F:zinc ion binding"/>
    <property type="evidence" value="ECO:0007669"/>
    <property type="project" value="InterPro"/>
</dbReference>
<dbReference type="PROSITE" id="PS00463">
    <property type="entry name" value="ZN2_CY6_FUNGAL_1"/>
    <property type="match status" value="1"/>
</dbReference>
<gene>
    <name evidence="6" type="ORF">RHOBADRAFT_52886</name>
</gene>
<dbReference type="GO" id="GO:0000981">
    <property type="term" value="F:DNA-binding transcription factor activity, RNA polymerase II-specific"/>
    <property type="evidence" value="ECO:0007669"/>
    <property type="project" value="InterPro"/>
</dbReference>
<dbReference type="OMA" id="WHNAPNE"/>
<organism evidence="6 7">
    <name type="scientific">Rhodotorula graminis (strain WP1)</name>
    <dbReference type="NCBI Taxonomy" id="578459"/>
    <lineage>
        <taxon>Eukaryota</taxon>
        <taxon>Fungi</taxon>
        <taxon>Dikarya</taxon>
        <taxon>Basidiomycota</taxon>
        <taxon>Pucciniomycotina</taxon>
        <taxon>Microbotryomycetes</taxon>
        <taxon>Sporidiobolales</taxon>
        <taxon>Sporidiobolaceae</taxon>
        <taxon>Rhodotorula</taxon>
    </lineage>
</organism>
<dbReference type="GO" id="GO:0003677">
    <property type="term" value="F:DNA binding"/>
    <property type="evidence" value="ECO:0007669"/>
    <property type="project" value="InterPro"/>
</dbReference>
<keyword evidence="2" id="KW-0479">Metal-binding</keyword>
<dbReference type="CDD" id="cd00067">
    <property type="entry name" value="GAL4"/>
    <property type="match status" value="1"/>
</dbReference>
<dbReference type="CDD" id="cd12148">
    <property type="entry name" value="fungal_TF_MHR"/>
    <property type="match status" value="1"/>
</dbReference>
<evidence type="ECO:0000256" key="4">
    <source>
        <dbReference type="SAM" id="MobiDB-lite"/>
    </source>
</evidence>
<dbReference type="RefSeq" id="XP_018271919.1">
    <property type="nucleotide sequence ID" value="XM_018416559.1"/>
</dbReference>
<dbReference type="Gene3D" id="4.10.240.10">
    <property type="entry name" value="Zn(2)-C6 fungal-type DNA-binding domain"/>
    <property type="match status" value="1"/>
</dbReference>
<dbReference type="AlphaFoldDB" id="A0A194S5T9"/>
<dbReference type="GO" id="GO:0005634">
    <property type="term" value="C:nucleus"/>
    <property type="evidence" value="ECO:0007669"/>
    <property type="project" value="UniProtKB-SubCell"/>
</dbReference>
<keyword evidence="3" id="KW-0539">Nucleus</keyword>
<dbReference type="GO" id="GO:0006351">
    <property type="term" value="P:DNA-templated transcription"/>
    <property type="evidence" value="ECO:0007669"/>
    <property type="project" value="InterPro"/>
</dbReference>
<dbReference type="Proteomes" id="UP000053890">
    <property type="component" value="Unassembled WGS sequence"/>
</dbReference>
<reference evidence="6 7" key="1">
    <citation type="journal article" date="2015" name="Front. Microbiol.">
        <title>Genome sequence of the plant growth promoting endophytic yeast Rhodotorula graminis WP1.</title>
        <authorList>
            <person name="Firrincieli A."/>
            <person name="Otillar R."/>
            <person name="Salamov A."/>
            <person name="Schmutz J."/>
            <person name="Khan Z."/>
            <person name="Redman R.S."/>
            <person name="Fleck N.D."/>
            <person name="Lindquist E."/>
            <person name="Grigoriev I.V."/>
            <person name="Doty S.L."/>
        </authorList>
    </citation>
    <scope>NUCLEOTIDE SEQUENCE [LARGE SCALE GENOMIC DNA]</scope>
    <source>
        <strain evidence="6 7">WP1</strain>
    </source>
</reference>
<accession>A0A194S5T9</accession>
<evidence type="ECO:0000256" key="2">
    <source>
        <dbReference type="ARBA" id="ARBA00022723"/>
    </source>
</evidence>
<dbReference type="InterPro" id="IPR050613">
    <property type="entry name" value="Sec_Metabolite_Reg"/>
</dbReference>
<dbReference type="GeneID" id="28977007"/>
<dbReference type="InterPro" id="IPR001138">
    <property type="entry name" value="Zn2Cys6_DnaBD"/>
</dbReference>
<dbReference type="PANTHER" id="PTHR31001">
    <property type="entry name" value="UNCHARACTERIZED TRANSCRIPTIONAL REGULATORY PROTEIN"/>
    <property type="match status" value="1"/>
</dbReference>
<dbReference type="SMART" id="SM00066">
    <property type="entry name" value="GAL4"/>
    <property type="match status" value="1"/>
</dbReference>
<evidence type="ECO:0000256" key="1">
    <source>
        <dbReference type="ARBA" id="ARBA00004123"/>
    </source>
</evidence>
<dbReference type="EMBL" id="KQ474077">
    <property type="protein sequence ID" value="KPV75870.1"/>
    <property type="molecule type" value="Genomic_DNA"/>
</dbReference>
<evidence type="ECO:0000313" key="6">
    <source>
        <dbReference type="EMBL" id="KPV75870.1"/>
    </source>
</evidence>
<evidence type="ECO:0000313" key="7">
    <source>
        <dbReference type="Proteomes" id="UP000053890"/>
    </source>
</evidence>
<protein>
    <recommendedName>
        <fullName evidence="5">Zn(2)-C6 fungal-type domain-containing protein</fullName>
    </recommendedName>
</protein>
<dbReference type="PANTHER" id="PTHR31001:SF89">
    <property type="entry name" value="ZN(2)-C6 FUNGAL-TYPE DOMAIN-CONTAINING PROTEIN"/>
    <property type="match status" value="1"/>
</dbReference>
<dbReference type="InterPro" id="IPR007219">
    <property type="entry name" value="XnlR_reg_dom"/>
</dbReference>
<dbReference type="Pfam" id="PF00172">
    <property type="entry name" value="Zn_clus"/>
    <property type="match status" value="1"/>
</dbReference>
<dbReference type="PROSITE" id="PS50048">
    <property type="entry name" value="ZN2_CY6_FUNGAL_2"/>
    <property type="match status" value="1"/>
</dbReference>
<feature type="region of interest" description="Disordered" evidence="4">
    <location>
        <begin position="1"/>
        <end position="56"/>
    </location>
</feature>
<name>A0A194S5T9_RHOGW</name>
<comment type="subcellular location">
    <subcellularLocation>
        <location evidence="1">Nucleus</location>
    </subcellularLocation>
</comment>
<dbReference type="STRING" id="578459.A0A194S5T9"/>
<proteinExistence type="predicted"/>
<dbReference type="OrthoDB" id="3364175at2759"/>
<dbReference type="InterPro" id="IPR036864">
    <property type="entry name" value="Zn2-C6_fun-type_DNA-bd_sf"/>
</dbReference>
<dbReference type="Pfam" id="PF04082">
    <property type="entry name" value="Fungal_trans"/>
    <property type="match status" value="1"/>
</dbReference>